<proteinExistence type="predicted"/>
<dbReference type="Proteomes" id="UP000481861">
    <property type="component" value="Unassembled WGS sequence"/>
</dbReference>
<comment type="caution">
    <text evidence="1">The sequence shown here is derived from an EMBL/GenBank/DDBJ whole genome shotgun (WGS) entry which is preliminary data.</text>
</comment>
<evidence type="ECO:0000313" key="2">
    <source>
        <dbReference type="Proteomes" id="UP000481861"/>
    </source>
</evidence>
<organism evidence="1 2">
    <name type="scientific">Massariosphaeria phaeospora</name>
    <dbReference type="NCBI Taxonomy" id="100035"/>
    <lineage>
        <taxon>Eukaryota</taxon>
        <taxon>Fungi</taxon>
        <taxon>Dikarya</taxon>
        <taxon>Ascomycota</taxon>
        <taxon>Pezizomycotina</taxon>
        <taxon>Dothideomycetes</taxon>
        <taxon>Pleosporomycetidae</taxon>
        <taxon>Pleosporales</taxon>
        <taxon>Pleosporales incertae sedis</taxon>
        <taxon>Massariosphaeria</taxon>
    </lineage>
</organism>
<protein>
    <submittedName>
        <fullName evidence="1">Uncharacterized protein</fullName>
    </submittedName>
</protein>
<reference evidence="1 2" key="1">
    <citation type="submission" date="2020-01" db="EMBL/GenBank/DDBJ databases">
        <authorList>
            <consortium name="DOE Joint Genome Institute"/>
            <person name="Haridas S."/>
            <person name="Albert R."/>
            <person name="Binder M."/>
            <person name="Bloem J."/>
            <person name="Labutti K."/>
            <person name="Salamov A."/>
            <person name="Andreopoulos B."/>
            <person name="Baker S.E."/>
            <person name="Barry K."/>
            <person name="Bills G."/>
            <person name="Bluhm B.H."/>
            <person name="Cannon C."/>
            <person name="Castanera R."/>
            <person name="Culley D.E."/>
            <person name="Daum C."/>
            <person name="Ezra D."/>
            <person name="Gonzalez J.B."/>
            <person name="Henrissat B."/>
            <person name="Kuo A."/>
            <person name="Liang C."/>
            <person name="Lipzen A."/>
            <person name="Lutzoni F."/>
            <person name="Magnuson J."/>
            <person name="Mondo S."/>
            <person name="Nolan M."/>
            <person name="Ohm R."/>
            <person name="Pangilinan J."/>
            <person name="Park H.-J.H."/>
            <person name="Ramirez L."/>
            <person name="Alfaro M."/>
            <person name="Sun H."/>
            <person name="Tritt A."/>
            <person name="Yoshinaga Y."/>
            <person name="Zwiers L.-H.L."/>
            <person name="Turgeon B.G."/>
            <person name="Goodwin S.B."/>
            <person name="Spatafora J.W."/>
            <person name="Crous P.W."/>
            <person name="Grigoriev I.V."/>
        </authorList>
    </citation>
    <scope>NUCLEOTIDE SEQUENCE [LARGE SCALE GENOMIC DNA]</scope>
    <source>
        <strain evidence="1 2">CBS 611.86</strain>
    </source>
</reference>
<dbReference type="EMBL" id="JAADJZ010000007">
    <property type="protein sequence ID" value="KAF2873444.1"/>
    <property type="molecule type" value="Genomic_DNA"/>
</dbReference>
<accession>A0A7C8MND5</accession>
<gene>
    <name evidence="1" type="ORF">BDV95DRAFT_567013</name>
</gene>
<dbReference type="AlphaFoldDB" id="A0A7C8MND5"/>
<dbReference type="OrthoDB" id="5389929at2759"/>
<name>A0A7C8MND5_9PLEO</name>
<keyword evidence="2" id="KW-1185">Reference proteome</keyword>
<sequence>MTLYDPSLKYPFKLEMTLKKAMEERVEHNSQSIPVLSPWFPGPSSKCVYPRKMSTPLISGSSLFSAYPILQSHIDFFGQKLSNASSGVKSEILRIVNTGGSRVQGGTFEKATTTDDILNRLGSMPLEHLSSYVESEIGHLQSSMSNLQQRRSRGVHKASMKAQKFVTEFDRFLKAYSGVVNIVSSVDAQYGSVASATLTLLFSVSWLMHLKGAAH</sequence>
<evidence type="ECO:0000313" key="1">
    <source>
        <dbReference type="EMBL" id="KAF2873444.1"/>
    </source>
</evidence>